<dbReference type="InterPro" id="IPR005532">
    <property type="entry name" value="SUMF_dom"/>
</dbReference>
<reference evidence="2" key="1">
    <citation type="submission" date="2019-08" db="EMBL/GenBank/DDBJ databases">
        <authorList>
            <person name="Kucharzyk K."/>
            <person name="Murdoch R.W."/>
            <person name="Higgins S."/>
            <person name="Loffler F."/>
        </authorList>
    </citation>
    <scope>NUCLEOTIDE SEQUENCE</scope>
</reference>
<dbReference type="EMBL" id="VSSQ01102458">
    <property type="protein sequence ID" value="MPN43817.1"/>
    <property type="molecule type" value="Genomic_DNA"/>
</dbReference>
<feature type="domain" description="Sulfatase-modifying factor enzyme-like" evidence="1">
    <location>
        <begin position="11"/>
        <end position="84"/>
    </location>
</feature>
<proteinExistence type="predicted"/>
<gene>
    <name evidence="2" type="ORF">SDC9_191378</name>
</gene>
<evidence type="ECO:0000259" key="1">
    <source>
        <dbReference type="Pfam" id="PF03781"/>
    </source>
</evidence>
<name>A0A645HXU4_9ZZZZ</name>
<accession>A0A645HXU4</accession>
<evidence type="ECO:0000313" key="2">
    <source>
        <dbReference type="EMBL" id="MPN43817.1"/>
    </source>
</evidence>
<organism evidence="2">
    <name type="scientific">bioreactor metagenome</name>
    <dbReference type="NCBI Taxonomy" id="1076179"/>
    <lineage>
        <taxon>unclassified sequences</taxon>
        <taxon>metagenomes</taxon>
        <taxon>ecological metagenomes</taxon>
    </lineage>
</organism>
<dbReference type="Pfam" id="PF03781">
    <property type="entry name" value="FGE-sulfatase"/>
    <property type="match status" value="1"/>
</dbReference>
<sequence length="123" mass="14120">MFHYFYSTRFAPYRNPLADREWLQPAPGHRDQMVSLEAASRYCQTQGAELPTENEMEVGESSGIYHGGIEAKNDRLYHMRTGQLYVARQSADERVVPNRNPKGSNAYYYCIRKKAGAAVARKR</sequence>
<comment type="caution">
    <text evidence="2">The sequence shown here is derived from an EMBL/GenBank/DDBJ whole genome shotgun (WGS) entry which is preliminary data.</text>
</comment>
<dbReference type="AlphaFoldDB" id="A0A645HXU4"/>
<protein>
    <recommendedName>
        <fullName evidence="1">Sulfatase-modifying factor enzyme-like domain-containing protein</fullName>
    </recommendedName>
</protein>